<accession>A0A933IC66</accession>
<name>A0A933IC66_UNCT6</name>
<comment type="caution">
    <text evidence="1">The sequence shown here is derived from an EMBL/GenBank/DDBJ whole genome shotgun (WGS) entry which is preliminary data.</text>
</comment>
<reference evidence="1" key="1">
    <citation type="submission" date="2020-07" db="EMBL/GenBank/DDBJ databases">
        <title>Huge and variable diversity of episymbiotic CPR bacteria and DPANN archaea in groundwater ecosystems.</title>
        <authorList>
            <person name="He C.Y."/>
            <person name="Keren R."/>
            <person name="Whittaker M."/>
            <person name="Farag I.F."/>
            <person name="Doudna J."/>
            <person name="Cate J.H.D."/>
            <person name="Banfield J.F."/>
        </authorList>
    </citation>
    <scope>NUCLEOTIDE SEQUENCE</scope>
    <source>
        <strain evidence="1">NC_groundwater_1520_Pr4_B-0.1um_53_5</strain>
    </source>
</reference>
<gene>
    <name evidence="1" type="ORF">HY768_10385</name>
</gene>
<dbReference type="AlphaFoldDB" id="A0A933IC66"/>
<organism evidence="1 2">
    <name type="scientific">candidate division TA06 bacterium</name>
    <dbReference type="NCBI Taxonomy" id="2250710"/>
    <lineage>
        <taxon>Bacteria</taxon>
        <taxon>Bacteria division TA06</taxon>
    </lineage>
</organism>
<dbReference type="EMBL" id="JACQXR010000139">
    <property type="protein sequence ID" value="MBI4727604.1"/>
    <property type="molecule type" value="Genomic_DNA"/>
</dbReference>
<sequence>MGIGFAYLRKGPLCEKSIHIHGGIQALQTAPDTHGARHAIALTPQMSADAAEHPDRLCLSALVAKITIAKFFGFFIFCLA</sequence>
<evidence type="ECO:0000313" key="1">
    <source>
        <dbReference type="EMBL" id="MBI4727604.1"/>
    </source>
</evidence>
<protein>
    <submittedName>
        <fullName evidence="1">Uncharacterized protein</fullName>
    </submittedName>
</protein>
<proteinExistence type="predicted"/>
<evidence type="ECO:0000313" key="2">
    <source>
        <dbReference type="Proteomes" id="UP000736328"/>
    </source>
</evidence>
<dbReference type="Proteomes" id="UP000736328">
    <property type="component" value="Unassembled WGS sequence"/>
</dbReference>